<protein>
    <submittedName>
        <fullName evidence="1">Uncharacterized protein</fullName>
    </submittedName>
</protein>
<dbReference type="EMBL" id="BMCT01000001">
    <property type="protein sequence ID" value="GGF57780.1"/>
    <property type="molecule type" value="Genomic_DNA"/>
</dbReference>
<dbReference type="AlphaFoldDB" id="A0A917F967"/>
<accession>A0A917F967</accession>
<gene>
    <name evidence="1" type="ORF">GCM10007301_16880</name>
</gene>
<sequence>MELGFLPKLRFAQAAHLCAVLEPGEEAKAILSPGMSASDFLGALVEGGLVVDAIRYMAVALPRREAVWWACACRRALLPPELPEGDLAAWKAAEDWVYDPTEPFRRACYGPAQALKFETAGAYAALGAYWSGGSLAPPEVSLIVPPGDGLTGTATAASVILTCVPGAAKSIGERQKKALTIGIDIANGGTGLADQKAASA</sequence>
<proteinExistence type="predicted"/>
<name>A0A917F967_9HYPH</name>
<reference evidence="1" key="2">
    <citation type="submission" date="2020-09" db="EMBL/GenBank/DDBJ databases">
        <authorList>
            <person name="Sun Q."/>
            <person name="Sedlacek I."/>
        </authorList>
    </citation>
    <scope>NUCLEOTIDE SEQUENCE</scope>
    <source>
        <strain evidence="1">CCM 7897</strain>
    </source>
</reference>
<dbReference type="Proteomes" id="UP000606044">
    <property type="component" value="Unassembled WGS sequence"/>
</dbReference>
<comment type="caution">
    <text evidence="1">The sequence shown here is derived from an EMBL/GenBank/DDBJ whole genome shotgun (WGS) entry which is preliminary data.</text>
</comment>
<dbReference type="InterPro" id="IPR053855">
    <property type="entry name" value="DUF6931"/>
</dbReference>
<evidence type="ECO:0000313" key="1">
    <source>
        <dbReference type="EMBL" id="GGF57780.1"/>
    </source>
</evidence>
<reference evidence="1" key="1">
    <citation type="journal article" date="2014" name="Int. J. Syst. Evol. Microbiol.">
        <title>Complete genome sequence of Corynebacterium casei LMG S-19264T (=DSM 44701T), isolated from a smear-ripened cheese.</title>
        <authorList>
            <consortium name="US DOE Joint Genome Institute (JGI-PGF)"/>
            <person name="Walter F."/>
            <person name="Albersmeier A."/>
            <person name="Kalinowski J."/>
            <person name="Ruckert C."/>
        </authorList>
    </citation>
    <scope>NUCLEOTIDE SEQUENCE</scope>
    <source>
        <strain evidence="1">CCM 7897</strain>
    </source>
</reference>
<organism evidence="1 2">
    <name type="scientific">Azorhizobium oxalatiphilum</name>
    <dbReference type="NCBI Taxonomy" id="980631"/>
    <lineage>
        <taxon>Bacteria</taxon>
        <taxon>Pseudomonadati</taxon>
        <taxon>Pseudomonadota</taxon>
        <taxon>Alphaproteobacteria</taxon>
        <taxon>Hyphomicrobiales</taxon>
        <taxon>Xanthobacteraceae</taxon>
        <taxon>Azorhizobium</taxon>
    </lineage>
</organism>
<dbReference type="RefSeq" id="WP_188577103.1">
    <property type="nucleotide sequence ID" value="NZ_BMCT01000001.1"/>
</dbReference>
<dbReference type="Pfam" id="PF22011">
    <property type="entry name" value="DUF6931"/>
    <property type="match status" value="1"/>
</dbReference>
<evidence type="ECO:0000313" key="2">
    <source>
        <dbReference type="Proteomes" id="UP000606044"/>
    </source>
</evidence>
<keyword evidence="2" id="KW-1185">Reference proteome</keyword>